<dbReference type="Pfam" id="PF01479">
    <property type="entry name" value="S4"/>
    <property type="match status" value="1"/>
</dbReference>
<organism evidence="7 8">
    <name type="scientific">Brassica napus</name>
    <name type="common">Rape</name>
    <dbReference type="NCBI Taxonomy" id="3708"/>
    <lineage>
        <taxon>Eukaryota</taxon>
        <taxon>Viridiplantae</taxon>
        <taxon>Streptophyta</taxon>
        <taxon>Embryophyta</taxon>
        <taxon>Tracheophyta</taxon>
        <taxon>Spermatophyta</taxon>
        <taxon>Magnoliopsida</taxon>
        <taxon>eudicotyledons</taxon>
        <taxon>Gunneridae</taxon>
        <taxon>Pentapetalae</taxon>
        <taxon>rosids</taxon>
        <taxon>malvids</taxon>
        <taxon>Brassicales</taxon>
        <taxon>Brassicaceae</taxon>
        <taxon>Brassiceae</taxon>
        <taxon>Brassica</taxon>
    </lineage>
</organism>
<dbReference type="InterPro" id="IPR019775">
    <property type="entry name" value="WD40_repeat_CS"/>
</dbReference>
<dbReference type="InterPro" id="IPR040591">
    <property type="entry name" value="RqcP2_RBD"/>
</dbReference>
<dbReference type="Proteomes" id="UP000824890">
    <property type="component" value="Unassembled WGS sequence"/>
</dbReference>
<keyword evidence="2" id="KW-0677">Repeat</keyword>
<dbReference type="Gene3D" id="1.10.510.10">
    <property type="entry name" value="Transferase(Phosphotransferase) domain 1"/>
    <property type="match status" value="1"/>
</dbReference>
<evidence type="ECO:0000256" key="2">
    <source>
        <dbReference type="ARBA" id="ARBA00022737"/>
    </source>
</evidence>
<dbReference type="InterPro" id="IPR002942">
    <property type="entry name" value="S4_RNA-bd"/>
</dbReference>
<evidence type="ECO:0000256" key="1">
    <source>
        <dbReference type="ARBA" id="ARBA00022574"/>
    </source>
</evidence>
<feature type="domain" description="Protein kinase" evidence="6">
    <location>
        <begin position="1"/>
        <end position="264"/>
    </location>
</feature>
<dbReference type="Gene3D" id="3.30.70.330">
    <property type="match status" value="1"/>
</dbReference>
<dbReference type="SUPFAM" id="SSF50978">
    <property type="entry name" value="WD40 repeat-like"/>
    <property type="match status" value="1"/>
</dbReference>
<dbReference type="SUPFAM" id="SSF55174">
    <property type="entry name" value="Alpha-L RNA-binding motif"/>
    <property type="match status" value="1"/>
</dbReference>
<dbReference type="Gene3D" id="2.130.10.10">
    <property type="entry name" value="YVTN repeat-like/Quinoprotein amine dehydrogenase"/>
    <property type="match status" value="1"/>
</dbReference>
<gene>
    <name evidence="7" type="ORF">HID58_070590</name>
</gene>
<dbReference type="InterPro" id="IPR017506">
    <property type="entry name" value="PSII_S4"/>
</dbReference>
<dbReference type="PROSITE" id="PS00678">
    <property type="entry name" value="WD_REPEATS_1"/>
    <property type="match status" value="1"/>
</dbReference>
<evidence type="ECO:0000259" key="6">
    <source>
        <dbReference type="PROSITE" id="PS50011"/>
    </source>
</evidence>
<proteinExistence type="predicted"/>
<dbReference type="Gene3D" id="3.30.1370.160">
    <property type="match status" value="1"/>
</dbReference>
<dbReference type="EMBL" id="JAGKQM010000016">
    <property type="protein sequence ID" value="KAH0873228.1"/>
    <property type="molecule type" value="Genomic_DNA"/>
</dbReference>
<dbReference type="PROSITE" id="PS50889">
    <property type="entry name" value="S4"/>
    <property type="match status" value="1"/>
</dbReference>
<dbReference type="CDD" id="cd00165">
    <property type="entry name" value="S4"/>
    <property type="match status" value="1"/>
</dbReference>
<dbReference type="SMART" id="SM00220">
    <property type="entry name" value="S_TKc"/>
    <property type="match status" value="1"/>
</dbReference>
<dbReference type="Pfam" id="PF00400">
    <property type="entry name" value="WD40"/>
    <property type="match status" value="2"/>
</dbReference>
<dbReference type="Gene3D" id="3.10.290.10">
    <property type="entry name" value="RNA-binding S4 domain"/>
    <property type="match status" value="1"/>
</dbReference>
<dbReference type="InterPro" id="IPR012677">
    <property type="entry name" value="Nucleotide-bd_a/b_plait_sf"/>
</dbReference>
<evidence type="ECO:0000256" key="4">
    <source>
        <dbReference type="PROSITE-ProRule" id="PRU00221"/>
    </source>
</evidence>
<evidence type="ECO:0000256" key="3">
    <source>
        <dbReference type="PROSITE-ProRule" id="PRU00182"/>
    </source>
</evidence>
<dbReference type="SMART" id="SM00320">
    <property type="entry name" value="WD40"/>
    <property type="match status" value="7"/>
</dbReference>
<dbReference type="PROSITE" id="PS50011">
    <property type="entry name" value="PROTEIN_KINASE_DOM"/>
    <property type="match status" value="1"/>
</dbReference>
<comment type="caution">
    <text evidence="7">The sequence shown here is derived from an EMBL/GenBank/DDBJ whole genome shotgun (WGS) entry which is preliminary data.</text>
</comment>
<name>A0ABQ7YZ90_BRANA</name>
<dbReference type="SMART" id="SM00363">
    <property type="entry name" value="S4"/>
    <property type="match status" value="1"/>
</dbReference>
<dbReference type="PROSITE" id="PS50082">
    <property type="entry name" value="WD_REPEATS_2"/>
    <property type="match status" value="1"/>
</dbReference>
<dbReference type="PROSITE" id="PS50294">
    <property type="entry name" value="WD_REPEATS_REGION"/>
    <property type="match status" value="1"/>
</dbReference>
<dbReference type="InterPro" id="IPR044630">
    <property type="entry name" value="SPA1/2/3/4"/>
</dbReference>
<feature type="compositionally biased region" description="Basic and acidic residues" evidence="5">
    <location>
        <begin position="138"/>
        <end position="159"/>
    </location>
</feature>
<dbReference type="InterPro" id="IPR036986">
    <property type="entry name" value="S4_RNA-bd_sf"/>
</dbReference>
<dbReference type="PANTHER" id="PTHR44218:SF17">
    <property type="entry name" value="PROTEIN SPA1-RELATED 4"/>
    <property type="match status" value="1"/>
</dbReference>
<keyword evidence="1 4" id="KW-0853">WD repeat</keyword>
<dbReference type="InterPro" id="IPR015943">
    <property type="entry name" value="WD40/YVTN_repeat-like_dom_sf"/>
</dbReference>
<dbReference type="InterPro" id="IPR001680">
    <property type="entry name" value="WD40_rpt"/>
</dbReference>
<evidence type="ECO:0000313" key="7">
    <source>
        <dbReference type="EMBL" id="KAH0873228.1"/>
    </source>
</evidence>
<dbReference type="PANTHER" id="PTHR44218">
    <property type="entry name" value="PROTEIN SPA1-RELATED 2"/>
    <property type="match status" value="1"/>
</dbReference>
<accession>A0ABQ7YZ90</accession>
<keyword evidence="3" id="KW-0694">RNA-binding</keyword>
<dbReference type="InterPro" id="IPR036322">
    <property type="entry name" value="WD40_repeat_dom_sf"/>
</dbReference>
<evidence type="ECO:0000256" key="5">
    <source>
        <dbReference type="SAM" id="MobiDB-lite"/>
    </source>
</evidence>
<reference evidence="7 8" key="1">
    <citation type="submission" date="2021-05" db="EMBL/GenBank/DDBJ databases">
        <title>Genome Assembly of Synthetic Allotetraploid Brassica napus Reveals Homoeologous Exchanges between Subgenomes.</title>
        <authorList>
            <person name="Davis J.T."/>
        </authorList>
    </citation>
    <scope>NUCLEOTIDE SEQUENCE [LARGE SCALE GENOMIC DNA]</scope>
    <source>
        <strain evidence="8">cv. Da-Ae</strain>
        <tissue evidence="7">Seedling</tissue>
    </source>
</reference>
<feature type="repeat" description="WD" evidence="4">
    <location>
        <begin position="630"/>
        <end position="663"/>
    </location>
</feature>
<feature type="region of interest" description="Disordered" evidence="5">
    <location>
        <begin position="131"/>
        <end position="159"/>
    </location>
</feature>
<protein>
    <recommendedName>
        <fullName evidence="6">Protein kinase domain-containing protein</fullName>
    </recommendedName>
</protein>
<evidence type="ECO:0000313" key="8">
    <source>
        <dbReference type="Proteomes" id="UP000824890"/>
    </source>
</evidence>
<dbReference type="InterPro" id="IPR000719">
    <property type="entry name" value="Prot_kinase_dom"/>
</dbReference>
<dbReference type="Pfam" id="PF17774">
    <property type="entry name" value="YlmH_RBD"/>
    <property type="match status" value="1"/>
</dbReference>
<dbReference type="NCBIfam" id="TIGR03069">
    <property type="entry name" value="PS_II_S4"/>
    <property type="match status" value="1"/>
</dbReference>
<dbReference type="InterPro" id="IPR011009">
    <property type="entry name" value="Kinase-like_dom_sf"/>
</dbReference>
<dbReference type="SUPFAM" id="SSF56112">
    <property type="entry name" value="Protein kinase-like (PK-like)"/>
    <property type="match status" value="1"/>
</dbReference>
<sequence>MNIGSMEGSSESNSRGLNTSGVSEFLPAERDRSKSFLSHIGYVRSLLGSHKEDTLRADDIVRALKCEDVSLRQWLDNPERSVDAFECFHVFRQIVEIVNAAHSQGVVVHNVRPSCFVMSSFNRVSFIESASCSDSGSDEERPKETMKKSQEVGGSSKEEEFQPFPMKEILAMEMSWYTSPEEDTGCANAYASDVYRLGVLLFELFCPVSSREEKSRTMSSLRHRVLPPQILLNWPKEASFCLWLLHPEPSYRPSMSELLKSEFINEPRESLEEREAAIELRERIEEQELLLEFLFLIQQRKQETADKLKDTVSLLSSDIDQVLKRQLSLKQKGNDVFSFLVSRKRIRQGAEGVEAEENEDDALDSTLLESSRLMINFKKLESVFFATRYRQIKASASASNDKPLARYYSALSSDGKSSVSNLTQPDSRQGGWIDPFLEGLCKYLTFSKLRVKADLKQGDLLNSANLVCAIGFDRDGELFATAGVNKKIKIFECESIINDGRDIHYPVVELASRSKLSGICWNNYIKSQIASSNFEGVVQVWDVARGQLVTEMKEHEKRVWSIDISTADPTLLASGSDDGSGVSIGTIKTKANVCCVQFPSDSGRSLAFGSADHRVYYYDLRNPKLPLCTMIGHTKTVSYVRFVDSSTLVSSSTDNTLKLWDLSMSVSGVNEAPVHSFMGHTNLKNFVGLSVSDGYLATGSETNEVYVYHKAFPMPVLSYKFKTVDPVSGLEVEDASQFISSVCWRGQSSTLVAANSTGNIKILEMRLQFLPLAGRVFLKRTRSYGCHQLRTSMARSETSVPISRSFFFFLSSPNSQSHSPPFVASPSPTLRCHVAEAMKGDVELLLKGVGDQAVAKEVKHILEMARRATSRREVLHTDFLTPPVVKESVSVLGKLADVAVVAQGGYPEAERCRISVGHPDVLTNDPDIVAALSITGNFGFQACSHGDFLGAILGTGITRDKLGDILIQEEKGAQVLIVPELVDFIVTALDKVGNVSVTCSKIPLLALEYEPPRTNTFKTIEASLRIDAVASAGFKISRSKLVDLISSGDVRVNWATVTKNGTTVKTGDVVSVSGKGRLKIGEINETKKGKYAVEIIRYL</sequence>
<keyword evidence="8" id="KW-1185">Reference proteome</keyword>